<evidence type="ECO:0000313" key="1">
    <source>
        <dbReference type="EMBL" id="KAH9383823.1"/>
    </source>
</evidence>
<reference evidence="1 2" key="1">
    <citation type="journal article" date="2020" name="Cell">
        <title>Large-Scale Comparative Analyses of Tick Genomes Elucidate Their Genetic Diversity and Vector Capacities.</title>
        <authorList>
            <consortium name="Tick Genome and Microbiome Consortium (TIGMIC)"/>
            <person name="Jia N."/>
            <person name="Wang J."/>
            <person name="Shi W."/>
            <person name="Du L."/>
            <person name="Sun Y."/>
            <person name="Zhan W."/>
            <person name="Jiang J.F."/>
            <person name="Wang Q."/>
            <person name="Zhang B."/>
            <person name="Ji P."/>
            <person name="Bell-Sakyi L."/>
            <person name="Cui X.M."/>
            <person name="Yuan T.T."/>
            <person name="Jiang B.G."/>
            <person name="Yang W.F."/>
            <person name="Lam T.T."/>
            <person name="Chang Q.C."/>
            <person name="Ding S.J."/>
            <person name="Wang X.J."/>
            <person name="Zhu J.G."/>
            <person name="Ruan X.D."/>
            <person name="Zhao L."/>
            <person name="Wei J.T."/>
            <person name="Ye R.Z."/>
            <person name="Que T.C."/>
            <person name="Du C.H."/>
            <person name="Zhou Y.H."/>
            <person name="Cheng J.X."/>
            <person name="Dai P.F."/>
            <person name="Guo W.B."/>
            <person name="Han X.H."/>
            <person name="Huang E.J."/>
            <person name="Li L.F."/>
            <person name="Wei W."/>
            <person name="Gao Y.C."/>
            <person name="Liu J.Z."/>
            <person name="Shao H.Z."/>
            <person name="Wang X."/>
            <person name="Wang C.C."/>
            <person name="Yang T.C."/>
            <person name="Huo Q.B."/>
            <person name="Li W."/>
            <person name="Chen H.Y."/>
            <person name="Chen S.E."/>
            <person name="Zhou L.G."/>
            <person name="Ni X.B."/>
            <person name="Tian J.H."/>
            <person name="Sheng Y."/>
            <person name="Liu T."/>
            <person name="Pan Y.S."/>
            <person name="Xia L.Y."/>
            <person name="Li J."/>
            <person name="Zhao F."/>
            <person name="Cao W.C."/>
        </authorList>
    </citation>
    <scope>NUCLEOTIDE SEQUENCE [LARGE SCALE GENOMIC DNA]</scope>
    <source>
        <strain evidence="1">HaeL-2018</strain>
    </source>
</reference>
<sequence length="150" mass="16078">MYLDGVDADMSLGLFSDFCASKPMPVSRSYRLHPAQAPGERVARAPTVRALAATPTEEQPACAEDRAAPAVGAALCRAGGSSPPAAAPGARTMKSLLPEVCPDPLRELSPIIYCVQSLRGMLLIRPELLSVVRSRRAPRRLPTVDFQEPR</sequence>
<dbReference type="Proteomes" id="UP000821853">
    <property type="component" value="Unassembled WGS sequence"/>
</dbReference>
<organism evidence="1 2">
    <name type="scientific">Haemaphysalis longicornis</name>
    <name type="common">Bush tick</name>
    <dbReference type="NCBI Taxonomy" id="44386"/>
    <lineage>
        <taxon>Eukaryota</taxon>
        <taxon>Metazoa</taxon>
        <taxon>Ecdysozoa</taxon>
        <taxon>Arthropoda</taxon>
        <taxon>Chelicerata</taxon>
        <taxon>Arachnida</taxon>
        <taxon>Acari</taxon>
        <taxon>Parasitiformes</taxon>
        <taxon>Ixodida</taxon>
        <taxon>Ixodoidea</taxon>
        <taxon>Ixodidae</taxon>
        <taxon>Haemaphysalinae</taxon>
        <taxon>Haemaphysalis</taxon>
    </lineage>
</organism>
<comment type="caution">
    <text evidence="1">The sequence shown here is derived from an EMBL/GenBank/DDBJ whole genome shotgun (WGS) entry which is preliminary data.</text>
</comment>
<dbReference type="AlphaFoldDB" id="A0A9J6GZF5"/>
<gene>
    <name evidence="1" type="ORF">HPB48_025593</name>
</gene>
<keyword evidence="2" id="KW-1185">Reference proteome</keyword>
<name>A0A9J6GZF5_HAELO</name>
<protein>
    <submittedName>
        <fullName evidence="1">Uncharacterized protein</fullName>
    </submittedName>
</protein>
<evidence type="ECO:0000313" key="2">
    <source>
        <dbReference type="Proteomes" id="UP000821853"/>
    </source>
</evidence>
<dbReference type="VEuPathDB" id="VectorBase:HLOH_056467"/>
<proteinExistence type="predicted"/>
<dbReference type="EMBL" id="JABSTR010001252">
    <property type="protein sequence ID" value="KAH9383823.1"/>
    <property type="molecule type" value="Genomic_DNA"/>
</dbReference>
<accession>A0A9J6GZF5</accession>